<proteinExistence type="predicted"/>
<dbReference type="AlphaFoldDB" id="A0AAD1UDZ9"/>
<accession>A0AAD1UDZ9</accession>
<sequence>MLQNNYGFSKPVTFTKNGKEKYKTLCGGLTTIFIFLALIGYGIILMTSPFIKKINSIEVGPVTGDLSCNSGGGNTGGNTGGYFCQNVTTCPESSQNLCSSVSGTVETDDEVPFVMYNKVSKVSSHDAAYKSTFENYIFTNGFRIAFKWRDHLFDPKSFSFISILDQSEDGGETKSSVSLSMVPCTTAMFPTEISDELTDIGITDYVCIDPTHYSSFYLKQNLRGGNFSFGLIGLFECSSDCDGGTSIDGTTLDVLMIEGNYDILNSTNPVKYTINDKYEIPLNPDGVYYYDFKLQRNGYVPNGGSQSYFYKVIKNNDGYQKYSGIQNLVAITLTMDDTQIDHNSYVEYQPVINSQQMSVGDTLPEDTTMENCEWIY</sequence>
<gene>
    <name evidence="2" type="ORF">ECRASSUSDP1_LOCUS8780</name>
</gene>
<protein>
    <submittedName>
        <fullName evidence="2">Uncharacterized protein</fullName>
    </submittedName>
</protein>
<keyword evidence="1" id="KW-1133">Transmembrane helix</keyword>
<evidence type="ECO:0000313" key="2">
    <source>
        <dbReference type="EMBL" id="CAI2367493.1"/>
    </source>
</evidence>
<evidence type="ECO:0000256" key="1">
    <source>
        <dbReference type="SAM" id="Phobius"/>
    </source>
</evidence>
<keyword evidence="3" id="KW-1185">Reference proteome</keyword>
<keyword evidence="1" id="KW-0812">Transmembrane</keyword>
<organism evidence="2 3">
    <name type="scientific">Euplotes crassus</name>
    <dbReference type="NCBI Taxonomy" id="5936"/>
    <lineage>
        <taxon>Eukaryota</taxon>
        <taxon>Sar</taxon>
        <taxon>Alveolata</taxon>
        <taxon>Ciliophora</taxon>
        <taxon>Intramacronucleata</taxon>
        <taxon>Spirotrichea</taxon>
        <taxon>Hypotrichia</taxon>
        <taxon>Euplotida</taxon>
        <taxon>Euplotidae</taxon>
        <taxon>Moneuplotes</taxon>
    </lineage>
</organism>
<name>A0AAD1UDZ9_EUPCR</name>
<dbReference type="EMBL" id="CAMPGE010008602">
    <property type="protein sequence ID" value="CAI2367493.1"/>
    <property type="molecule type" value="Genomic_DNA"/>
</dbReference>
<keyword evidence="1" id="KW-0472">Membrane</keyword>
<feature type="transmembrane region" description="Helical" evidence="1">
    <location>
        <begin position="25"/>
        <end position="46"/>
    </location>
</feature>
<evidence type="ECO:0000313" key="3">
    <source>
        <dbReference type="Proteomes" id="UP001295684"/>
    </source>
</evidence>
<dbReference type="Proteomes" id="UP001295684">
    <property type="component" value="Unassembled WGS sequence"/>
</dbReference>
<comment type="caution">
    <text evidence="2">The sequence shown here is derived from an EMBL/GenBank/DDBJ whole genome shotgun (WGS) entry which is preliminary data.</text>
</comment>
<reference evidence="2" key="1">
    <citation type="submission" date="2023-07" db="EMBL/GenBank/DDBJ databases">
        <authorList>
            <consortium name="AG Swart"/>
            <person name="Singh M."/>
            <person name="Singh A."/>
            <person name="Seah K."/>
            <person name="Emmerich C."/>
        </authorList>
    </citation>
    <scope>NUCLEOTIDE SEQUENCE</scope>
    <source>
        <strain evidence="2">DP1</strain>
    </source>
</reference>